<feature type="compositionally biased region" description="Low complexity" evidence="1">
    <location>
        <begin position="1"/>
        <end position="16"/>
    </location>
</feature>
<sequence>MLECLSFRSLTSSSASVPARNPPAPSEGYSTEPTPVTRTHFSPAPNVVSREFNRTIEGDSYREIRWIV</sequence>
<evidence type="ECO:0000313" key="2">
    <source>
        <dbReference type="EMBL" id="KAK4263612.1"/>
    </source>
</evidence>
<evidence type="ECO:0000256" key="1">
    <source>
        <dbReference type="SAM" id="MobiDB-lite"/>
    </source>
</evidence>
<accession>A0AAE1J792</accession>
<feature type="region of interest" description="Disordered" evidence="1">
    <location>
        <begin position="1"/>
        <end position="43"/>
    </location>
</feature>
<name>A0AAE1J792_9FABA</name>
<reference evidence="2" key="1">
    <citation type="submission" date="2023-10" db="EMBL/GenBank/DDBJ databases">
        <title>Chromosome-level genome of the transformable northern wattle, Acacia crassicarpa.</title>
        <authorList>
            <person name="Massaro I."/>
            <person name="Sinha N.R."/>
            <person name="Poethig S."/>
            <person name="Leichty A.R."/>
        </authorList>
    </citation>
    <scope>NUCLEOTIDE SEQUENCE</scope>
    <source>
        <strain evidence="2">Acra3RX</strain>
        <tissue evidence="2">Leaf</tissue>
    </source>
</reference>
<proteinExistence type="predicted"/>
<dbReference type="Proteomes" id="UP001293593">
    <property type="component" value="Unassembled WGS sequence"/>
</dbReference>
<protein>
    <submittedName>
        <fullName evidence="2">Uncharacterized protein</fullName>
    </submittedName>
</protein>
<evidence type="ECO:0000313" key="3">
    <source>
        <dbReference type="Proteomes" id="UP001293593"/>
    </source>
</evidence>
<dbReference type="AlphaFoldDB" id="A0AAE1J792"/>
<comment type="caution">
    <text evidence="2">The sequence shown here is derived from an EMBL/GenBank/DDBJ whole genome shotgun (WGS) entry which is preliminary data.</text>
</comment>
<feature type="compositionally biased region" description="Polar residues" evidence="1">
    <location>
        <begin position="28"/>
        <end position="40"/>
    </location>
</feature>
<keyword evidence="3" id="KW-1185">Reference proteome</keyword>
<organism evidence="2 3">
    <name type="scientific">Acacia crassicarpa</name>
    <name type="common">northern wattle</name>
    <dbReference type="NCBI Taxonomy" id="499986"/>
    <lineage>
        <taxon>Eukaryota</taxon>
        <taxon>Viridiplantae</taxon>
        <taxon>Streptophyta</taxon>
        <taxon>Embryophyta</taxon>
        <taxon>Tracheophyta</taxon>
        <taxon>Spermatophyta</taxon>
        <taxon>Magnoliopsida</taxon>
        <taxon>eudicotyledons</taxon>
        <taxon>Gunneridae</taxon>
        <taxon>Pentapetalae</taxon>
        <taxon>rosids</taxon>
        <taxon>fabids</taxon>
        <taxon>Fabales</taxon>
        <taxon>Fabaceae</taxon>
        <taxon>Caesalpinioideae</taxon>
        <taxon>mimosoid clade</taxon>
        <taxon>Acacieae</taxon>
        <taxon>Acacia</taxon>
    </lineage>
</organism>
<dbReference type="EMBL" id="JAWXYG010000009">
    <property type="protein sequence ID" value="KAK4263612.1"/>
    <property type="molecule type" value="Genomic_DNA"/>
</dbReference>
<gene>
    <name evidence="2" type="ORF">QN277_029001</name>
</gene>